<dbReference type="PANTHER" id="PTHR35008">
    <property type="entry name" value="BLL4482 PROTEIN-RELATED"/>
    <property type="match status" value="1"/>
</dbReference>
<keyword evidence="2 4" id="KW-0479">Metal-binding</keyword>
<feature type="domain" description="Cytochrome c" evidence="6">
    <location>
        <begin position="33"/>
        <end position="179"/>
    </location>
</feature>
<dbReference type="RefSeq" id="WP_142602132.1">
    <property type="nucleotide sequence ID" value="NZ_FXSZ01000002.1"/>
</dbReference>
<dbReference type="GO" id="GO:0020037">
    <property type="term" value="F:heme binding"/>
    <property type="evidence" value="ECO:0007669"/>
    <property type="project" value="InterPro"/>
</dbReference>
<gene>
    <name evidence="7" type="ORF">SAMN06265350_102478</name>
</gene>
<feature type="region of interest" description="Disordered" evidence="5">
    <location>
        <begin position="182"/>
        <end position="201"/>
    </location>
</feature>
<dbReference type="AlphaFoldDB" id="A0A521BSV5"/>
<dbReference type="GO" id="GO:0009055">
    <property type="term" value="F:electron transfer activity"/>
    <property type="evidence" value="ECO:0007669"/>
    <property type="project" value="InterPro"/>
</dbReference>
<dbReference type="OrthoDB" id="9809720at2"/>
<evidence type="ECO:0000313" key="7">
    <source>
        <dbReference type="EMBL" id="SMO49630.1"/>
    </source>
</evidence>
<keyword evidence="3 4" id="KW-0408">Iron</keyword>
<protein>
    <submittedName>
        <fullName evidence="7">Cytochrome c</fullName>
    </submittedName>
</protein>
<dbReference type="SUPFAM" id="SSF46626">
    <property type="entry name" value="Cytochrome c"/>
    <property type="match status" value="1"/>
</dbReference>
<name>A0A521BSV5_9SPHI</name>
<dbReference type="Proteomes" id="UP000315971">
    <property type="component" value="Unassembled WGS sequence"/>
</dbReference>
<dbReference type="InterPro" id="IPR051459">
    <property type="entry name" value="Cytochrome_c-type_DH"/>
</dbReference>
<dbReference type="EMBL" id="FXSZ01000002">
    <property type="protein sequence ID" value="SMO49630.1"/>
    <property type="molecule type" value="Genomic_DNA"/>
</dbReference>
<dbReference type="Gene3D" id="1.10.760.10">
    <property type="entry name" value="Cytochrome c-like domain"/>
    <property type="match status" value="1"/>
</dbReference>
<keyword evidence="8" id="KW-1185">Reference proteome</keyword>
<evidence type="ECO:0000256" key="1">
    <source>
        <dbReference type="ARBA" id="ARBA00022617"/>
    </source>
</evidence>
<organism evidence="7 8">
    <name type="scientific">Solitalea koreensis</name>
    <dbReference type="NCBI Taxonomy" id="543615"/>
    <lineage>
        <taxon>Bacteria</taxon>
        <taxon>Pseudomonadati</taxon>
        <taxon>Bacteroidota</taxon>
        <taxon>Sphingobacteriia</taxon>
        <taxon>Sphingobacteriales</taxon>
        <taxon>Sphingobacteriaceae</taxon>
        <taxon>Solitalea</taxon>
    </lineage>
</organism>
<evidence type="ECO:0000259" key="6">
    <source>
        <dbReference type="PROSITE" id="PS51007"/>
    </source>
</evidence>
<sequence length="201" mass="21768">MKAITELLFIGLTVLLTNCNKSTTSKESMNNEELITRGKYLVTIGSCNMCHSPKTPTFNGLSVDSNRLLSGHPEGAELSKLNIKLDSSATKAGNWTLASLDMTSFAGPWGISYTANLTPDTTTGIGAWTEEVFIATLRTGKHLGQAGGRQVLPPMPWNYVNQMTDDDLKAVYAYLRSLPPIQNQVPGPVPPDEVSKKLTNP</sequence>
<accession>A0A521BSV5</accession>
<reference evidence="7 8" key="1">
    <citation type="submission" date="2017-05" db="EMBL/GenBank/DDBJ databases">
        <authorList>
            <person name="Varghese N."/>
            <person name="Submissions S."/>
        </authorList>
    </citation>
    <scope>NUCLEOTIDE SEQUENCE [LARGE SCALE GENOMIC DNA]</scope>
    <source>
        <strain evidence="7 8">DSM 21342</strain>
    </source>
</reference>
<evidence type="ECO:0000256" key="3">
    <source>
        <dbReference type="ARBA" id="ARBA00023004"/>
    </source>
</evidence>
<evidence type="ECO:0000256" key="4">
    <source>
        <dbReference type="PROSITE-ProRule" id="PRU00433"/>
    </source>
</evidence>
<dbReference type="PANTHER" id="PTHR35008:SF8">
    <property type="entry name" value="ALCOHOL DEHYDROGENASE CYTOCHROME C SUBUNIT"/>
    <property type="match status" value="1"/>
</dbReference>
<keyword evidence="1 4" id="KW-0349">Heme</keyword>
<proteinExistence type="predicted"/>
<evidence type="ECO:0000256" key="2">
    <source>
        <dbReference type="ARBA" id="ARBA00022723"/>
    </source>
</evidence>
<evidence type="ECO:0000313" key="8">
    <source>
        <dbReference type="Proteomes" id="UP000315971"/>
    </source>
</evidence>
<evidence type="ECO:0000256" key="5">
    <source>
        <dbReference type="SAM" id="MobiDB-lite"/>
    </source>
</evidence>
<dbReference type="GO" id="GO:0046872">
    <property type="term" value="F:metal ion binding"/>
    <property type="evidence" value="ECO:0007669"/>
    <property type="project" value="UniProtKB-KW"/>
</dbReference>
<dbReference type="PROSITE" id="PS51007">
    <property type="entry name" value="CYTC"/>
    <property type="match status" value="1"/>
</dbReference>
<dbReference type="InterPro" id="IPR009056">
    <property type="entry name" value="Cyt_c-like_dom"/>
</dbReference>
<dbReference type="InterPro" id="IPR036909">
    <property type="entry name" value="Cyt_c-like_dom_sf"/>
</dbReference>